<dbReference type="PANTHER" id="PTHR35369">
    <property type="entry name" value="BLR3025 PROTEIN-RELATED"/>
    <property type="match status" value="1"/>
</dbReference>
<dbReference type="CDD" id="cd03468">
    <property type="entry name" value="PolY_like"/>
    <property type="match status" value="1"/>
</dbReference>
<keyword evidence="7" id="KW-1185">Reference proteome</keyword>
<dbReference type="PANTHER" id="PTHR35369:SF2">
    <property type="entry name" value="BLR3025 PROTEIN"/>
    <property type="match status" value="1"/>
</dbReference>
<feature type="region of interest" description="Disordered" evidence="4">
    <location>
        <begin position="1"/>
        <end position="44"/>
    </location>
</feature>
<dbReference type="InterPro" id="IPR043502">
    <property type="entry name" value="DNA/RNA_pol_sf"/>
</dbReference>
<dbReference type="Proteomes" id="UP001500642">
    <property type="component" value="Unassembled WGS sequence"/>
</dbReference>
<dbReference type="Gene3D" id="3.40.1170.60">
    <property type="match status" value="1"/>
</dbReference>
<dbReference type="EMBL" id="BAABGL010000006">
    <property type="protein sequence ID" value="GAA4389061.1"/>
    <property type="molecule type" value="Genomic_DNA"/>
</dbReference>
<evidence type="ECO:0000256" key="4">
    <source>
        <dbReference type="SAM" id="MobiDB-lite"/>
    </source>
</evidence>
<dbReference type="Gene3D" id="3.30.70.270">
    <property type="match status" value="1"/>
</dbReference>
<organism evidence="6 7">
    <name type="scientific">Brevibacterium pityocampae</name>
    <dbReference type="NCBI Taxonomy" id="506594"/>
    <lineage>
        <taxon>Bacteria</taxon>
        <taxon>Bacillati</taxon>
        <taxon>Actinomycetota</taxon>
        <taxon>Actinomycetes</taxon>
        <taxon>Micrococcales</taxon>
        <taxon>Brevibacteriaceae</taxon>
        <taxon>Brevibacterium</taxon>
    </lineage>
</organism>
<dbReference type="PROSITE" id="PS50173">
    <property type="entry name" value="UMUC"/>
    <property type="match status" value="1"/>
</dbReference>
<comment type="function">
    <text evidence="3">Poorly processive, error-prone DNA polymerase involved in untargeted mutagenesis. Copies undamaged DNA at stalled replication forks, which arise in vivo from mismatched or misaligned primer ends. These misaligned primers can be extended by PolIV. Exhibits no 3'-5' exonuclease (proofreading) activity. May be involved in translesional synthesis, in conjunction with the beta clamp from PolIII.</text>
</comment>
<protein>
    <submittedName>
        <fullName evidence="6">DNA polymerase Y family protein</fullName>
    </submittedName>
</protein>
<feature type="compositionally biased region" description="Pro residues" evidence="4">
    <location>
        <begin position="498"/>
        <end position="508"/>
    </location>
</feature>
<evidence type="ECO:0000313" key="6">
    <source>
        <dbReference type="EMBL" id="GAA4389061.1"/>
    </source>
</evidence>
<evidence type="ECO:0000259" key="5">
    <source>
        <dbReference type="PROSITE" id="PS50173"/>
    </source>
</evidence>
<keyword evidence="2" id="KW-0227">DNA damage</keyword>
<gene>
    <name evidence="6" type="ORF">GCM10023167_14440</name>
</gene>
<dbReference type="InterPro" id="IPR001126">
    <property type="entry name" value="UmuC"/>
</dbReference>
<evidence type="ECO:0000256" key="3">
    <source>
        <dbReference type="ARBA" id="ARBA00025589"/>
    </source>
</evidence>
<comment type="similarity">
    <text evidence="1">Belongs to the DNA polymerase type-Y family.</text>
</comment>
<comment type="caution">
    <text evidence="6">The sequence shown here is derived from an EMBL/GenBank/DDBJ whole genome shotgun (WGS) entry which is preliminary data.</text>
</comment>
<dbReference type="InterPro" id="IPR043128">
    <property type="entry name" value="Rev_trsase/Diguanyl_cyclase"/>
</dbReference>
<dbReference type="SUPFAM" id="SSF56672">
    <property type="entry name" value="DNA/RNA polymerases"/>
    <property type="match status" value="1"/>
</dbReference>
<evidence type="ECO:0000256" key="1">
    <source>
        <dbReference type="ARBA" id="ARBA00010945"/>
    </source>
</evidence>
<feature type="domain" description="UmuC" evidence="5">
    <location>
        <begin position="75"/>
        <end position="199"/>
    </location>
</feature>
<reference evidence="7" key="1">
    <citation type="journal article" date="2019" name="Int. J. Syst. Evol. Microbiol.">
        <title>The Global Catalogue of Microorganisms (GCM) 10K type strain sequencing project: providing services to taxonomists for standard genome sequencing and annotation.</title>
        <authorList>
            <consortium name="The Broad Institute Genomics Platform"/>
            <consortium name="The Broad Institute Genome Sequencing Center for Infectious Disease"/>
            <person name="Wu L."/>
            <person name="Ma J."/>
        </authorList>
    </citation>
    <scope>NUCLEOTIDE SEQUENCE [LARGE SCALE GENOMIC DNA]</scope>
    <source>
        <strain evidence="7">JCM 17808</strain>
    </source>
</reference>
<dbReference type="Pfam" id="PF00817">
    <property type="entry name" value="IMS"/>
    <property type="match status" value="1"/>
</dbReference>
<proteinExistence type="inferred from homology"/>
<evidence type="ECO:0000313" key="7">
    <source>
        <dbReference type="Proteomes" id="UP001500642"/>
    </source>
</evidence>
<name>A0ABP8JDJ3_9MICO</name>
<feature type="compositionally biased region" description="Basic and acidic residues" evidence="4">
    <location>
        <begin position="384"/>
        <end position="399"/>
    </location>
</feature>
<feature type="region of interest" description="Disordered" evidence="4">
    <location>
        <begin position="367"/>
        <end position="413"/>
    </location>
</feature>
<evidence type="ECO:0000256" key="2">
    <source>
        <dbReference type="ARBA" id="ARBA00022763"/>
    </source>
</evidence>
<feature type="compositionally biased region" description="Low complexity" evidence="4">
    <location>
        <begin position="1"/>
        <end position="26"/>
    </location>
</feature>
<feature type="compositionally biased region" description="Gly residues" evidence="4">
    <location>
        <begin position="367"/>
        <end position="380"/>
    </location>
</feature>
<dbReference type="RefSeq" id="WP_345031061.1">
    <property type="nucleotide sequence ID" value="NZ_BAABGL010000006.1"/>
</dbReference>
<dbReference type="InterPro" id="IPR050356">
    <property type="entry name" value="SulA_CellDiv_inhibitor"/>
</dbReference>
<feature type="region of interest" description="Disordered" evidence="4">
    <location>
        <begin position="474"/>
        <end position="510"/>
    </location>
</feature>
<accession>A0ABP8JDJ3</accession>
<sequence>MSTEAASAESTAPAELPTAPAEAPTPAEAPAPAEPPASAASTSQRVSVHRTVVLAVPDWPAVAAGIAHGLSTAAPAAVLRAGRIISCNAPARASGVETGLNKRAAQLRCPELTVIPWDPEVDHRVFAAGIGVLEDLVARFTLLSPGVVSIPALSLRRTHASEESAVEELLTGLTDSTGWEFFPGIADTAFAALLASRTATRVPPGRTAAFLAPLPISSLTAVDAHAYAELVPLLGRLGLTALGRFAQLAEADVHARFGTLGRRAHRLARGLPDRIPADHVRAREFRVHSPLDPPSGRSDVLSFHARTLGAELLGTVRAAGLVCTQVDIELTATTGETCRRTWRLEDMDESMIADRLRWQAEGWLAAGGAGTGADGRGGPRTRGARPDRRARTARPDRTARAVPENGEDPGPDPTLVSGEDGICAIGLAAAELLSPLGTQQSLFDQHPGRIAHTLERLQGLFGPDAVLVPGLQGGRDPAETNLWTPWQQRPRPERDPEAPWPGAVPAPRPTLVEHTPVDLLDERGATIVARPAGLDNVPALLRIPGTGTVRVVDHSSAWPVEAGWWDRSTAQYRVRLQVVAEDGAAYLLSKESGRWYLTGRYA</sequence>